<accession>A0ABS8YE94</accession>
<sequence>MIKYNSSISQAFPLKGRPFRYDVLMLGEAVTFDDRASPIGIYTAECTDWAAKWQLTVLCAVDLDMPQQMLLNECQSIG</sequence>
<proteinExistence type="predicted"/>
<keyword evidence="2" id="KW-1185">Reference proteome</keyword>
<comment type="caution">
    <text evidence="1">The sequence shown here is derived from an EMBL/GenBank/DDBJ whole genome shotgun (WGS) entry which is preliminary data.</text>
</comment>
<name>A0ABS8YE94_9BACL</name>
<evidence type="ECO:0000313" key="1">
    <source>
        <dbReference type="EMBL" id="MCE5169877.1"/>
    </source>
</evidence>
<organism evidence="1 2">
    <name type="scientific">Paenibacillus profundus</name>
    <dbReference type="NCBI Taxonomy" id="1173085"/>
    <lineage>
        <taxon>Bacteria</taxon>
        <taxon>Bacillati</taxon>
        <taxon>Bacillota</taxon>
        <taxon>Bacilli</taxon>
        <taxon>Bacillales</taxon>
        <taxon>Paenibacillaceae</taxon>
        <taxon>Paenibacillus</taxon>
    </lineage>
</organism>
<protein>
    <submittedName>
        <fullName evidence="1">Uncharacterized protein</fullName>
    </submittedName>
</protein>
<gene>
    <name evidence="1" type="ORF">LQV63_11190</name>
</gene>
<dbReference type="EMBL" id="JAJNBZ010000006">
    <property type="protein sequence ID" value="MCE5169877.1"/>
    <property type="molecule type" value="Genomic_DNA"/>
</dbReference>
<dbReference type="Proteomes" id="UP001199916">
    <property type="component" value="Unassembled WGS sequence"/>
</dbReference>
<reference evidence="1 2" key="1">
    <citation type="submission" date="2021-11" db="EMBL/GenBank/DDBJ databases">
        <title>Draft genome sequence of Paenibacillus profundus YoMME, a new Gram-positive bacteria with exoelectrogenic properties.</title>
        <authorList>
            <person name="Hubenova Y."/>
            <person name="Hubenova E."/>
            <person name="Manasiev Y."/>
            <person name="Peykov S."/>
            <person name="Mitov M."/>
        </authorList>
    </citation>
    <scope>NUCLEOTIDE SEQUENCE [LARGE SCALE GENOMIC DNA]</scope>
    <source>
        <strain evidence="1 2">YoMME</strain>
    </source>
</reference>
<dbReference type="RefSeq" id="WP_233696758.1">
    <property type="nucleotide sequence ID" value="NZ_JAJNBZ010000006.1"/>
</dbReference>
<evidence type="ECO:0000313" key="2">
    <source>
        <dbReference type="Proteomes" id="UP001199916"/>
    </source>
</evidence>